<feature type="compositionally biased region" description="Low complexity" evidence="3">
    <location>
        <begin position="544"/>
        <end position="555"/>
    </location>
</feature>
<feature type="coiled-coil region" evidence="2">
    <location>
        <begin position="216"/>
        <end position="243"/>
    </location>
</feature>
<feature type="region of interest" description="Disordered" evidence="3">
    <location>
        <begin position="455"/>
        <end position="487"/>
    </location>
</feature>
<gene>
    <name evidence="4" type="ORF">DMAD_07717</name>
</gene>
<evidence type="ECO:0000313" key="4">
    <source>
        <dbReference type="EMBL" id="BFF88801.1"/>
    </source>
</evidence>
<protein>
    <submittedName>
        <fullName evidence="4">Alpha-taxilin</fullName>
    </submittedName>
</protein>
<evidence type="ECO:0000256" key="1">
    <source>
        <dbReference type="ARBA" id="ARBA00009550"/>
    </source>
</evidence>
<evidence type="ECO:0000313" key="5">
    <source>
        <dbReference type="Proteomes" id="UP001500889"/>
    </source>
</evidence>
<name>A0AAU9F461_DROMD</name>
<dbReference type="EMBL" id="AP029263">
    <property type="protein sequence ID" value="BFF88801.1"/>
    <property type="molecule type" value="Genomic_DNA"/>
</dbReference>
<feature type="compositionally biased region" description="Basic residues" evidence="3">
    <location>
        <begin position="418"/>
        <end position="428"/>
    </location>
</feature>
<keyword evidence="2" id="KW-0175">Coiled coil</keyword>
<dbReference type="PANTHER" id="PTHR16127:SF13">
    <property type="entry name" value="GH01188P"/>
    <property type="match status" value="1"/>
</dbReference>
<dbReference type="Proteomes" id="UP001500889">
    <property type="component" value="Chromosome O"/>
</dbReference>
<dbReference type="Pfam" id="PF09728">
    <property type="entry name" value="Taxilin"/>
    <property type="match status" value="1"/>
</dbReference>
<feature type="compositionally biased region" description="Polar residues" evidence="3">
    <location>
        <begin position="516"/>
        <end position="530"/>
    </location>
</feature>
<evidence type="ECO:0000256" key="3">
    <source>
        <dbReference type="SAM" id="MobiDB-lite"/>
    </source>
</evidence>
<dbReference type="AlphaFoldDB" id="A0AAU9F461"/>
<reference evidence="4 5" key="1">
    <citation type="submission" date="2024-02" db="EMBL/GenBank/DDBJ databases">
        <title>A chromosome-level genome assembly of Drosophila madeirensis, a fruit fly species endemic to Madeira island.</title>
        <authorList>
            <person name="Tomihara K."/>
            <person name="Llopart A."/>
            <person name="Yamamoto D."/>
        </authorList>
    </citation>
    <scope>NUCLEOTIDE SEQUENCE [LARGE SCALE GENOMIC DNA]</scope>
    <source>
        <strain evidence="4 5">RF1</strain>
    </source>
</reference>
<accession>A0AAU9F461</accession>
<proteinExistence type="inferred from homology"/>
<sequence length="555" mass="63133">MEKVGKAKKVAREEKQREQKLEELVLKSLDECSTNEDKVKMLMQRQVESEKNVGRLTTELRVVQRHTEGQQREKEAMQRELNKCILMRDKLQEVCREQQRIIKSVKNESMLQIKVEEERRKESQIKFQSSLNDVQKSLSKNNEENIKLRDYNIEMTKKLKILAEQYQTREQHLEKLNEQVKLESQLHQARLSKAQVEAAMEKEILKKENQIGLEKLIQAQRSIKDLTDREHQLKEQLNIYMAKYDDFQQSLTKSNEVFGSYKIELEKMSKHTKKVEKESLGWRQRYEKANAMVIELATEKQIRDQQSDRLVKQVTQLQKLLRALQVERTTLHKSLRENQIEIPPLPQLPPEPEAIKITPVNTDKAKMELMSRNCAELKQTLANLQNQMKLLTTAEAKTAIEEKNKAAEDQQKLANAKKNNKKKDKKSKAKAAAAAAAASAAVGKSYEELTTVDAAAAETTSNGETPKDQSEETAEEPPTSTEDQLSLEEVLETVIELQEAGARDASKVKNSKDAQEQTALITKVTGSPQTVGDGDGSPTAEPNDLAALPALSDAD</sequence>
<evidence type="ECO:0000256" key="2">
    <source>
        <dbReference type="SAM" id="Coils"/>
    </source>
</evidence>
<dbReference type="InterPro" id="IPR026183">
    <property type="entry name" value="Taxilin_fam"/>
</dbReference>
<dbReference type="GO" id="GO:0019905">
    <property type="term" value="F:syntaxin binding"/>
    <property type="evidence" value="ECO:0007669"/>
    <property type="project" value="InterPro"/>
</dbReference>
<feature type="region of interest" description="Disordered" evidence="3">
    <location>
        <begin position="500"/>
        <end position="555"/>
    </location>
</feature>
<feature type="compositionally biased region" description="Basic and acidic residues" evidence="3">
    <location>
        <begin position="501"/>
        <end position="515"/>
    </location>
</feature>
<feature type="region of interest" description="Disordered" evidence="3">
    <location>
        <begin position="405"/>
        <end position="428"/>
    </location>
</feature>
<organism evidence="4 5">
    <name type="scientific">Drosophila madeirensis</name>
    <name type="common">Fruit fly</name>
    <dbReference type="NCBI Taxonomy" id="30013"/>
    <lineage>
        <taxon>Eukaryota</taxon>
        <taxon>Metazoa</taxon>
        <taxon>Ecdysozoa</taxon>
        <taxon>Arthropoda</taxon>
        <taxon>Hexapoda</taxon>
        <taxon>Insecta</taxon>
        <taxon>Pterygota</taxon>
        <taxon>Neoptera</taxon>
        <taxon>Endopterygota</taxon>
        <taxon>Diptera</taxon>
        <taxon>Brachycera</taxon>
        <taxon>Muscomorpha</taxon>
        <taxon>Ephydroidea</taxon>
        <taxon>Drosophilidae</taxon>
        <taxon>Drosophila</taxon>
        <taxon>Sophophora</taxon>
    </lineage>
</organism>
<dbReference type="PANTHER" id="PTHR16127">
    <property type="entry name" value="TAXILIN"/>
    <property type="match status" value="1"/>
</dbReference>
<keyword evidence="5" id="KW-1185">Reference proteome</keyword>
<comment type="similarity">
    <text evidence="1">Belongs to the taxilin family.</text>
</comment>